<evidence type="ECO:0000256" key="6">
    <source>
        <dbReference type="RuleBase" id="RU361182"/>
    </source>
</evidence>
<dbReference type="OrthoDB" id="10248987at2759"/>
<comment type="pathway">
    <text evidence="5 6">tRNA modification; 5-methoxycarbonylmethyl-2-thiouridine-tRNA biosynthesis.</text>
</comment>
<dbReference type="Proteomes" id="UP000267029">
    <property type="component" value="Unassembled WGS sequence"/>
</dbReference>
<dbReference type="GO" id="GO:0002098">
    <property type="term" value="P:tRNA wobble uridine modification"/>
    <property type="evidence" value="ECO:0007669"/>
    <property type="project" value="UniProtKB-UniRule"/>
</dbReference>
<proteinExistence type="inferred from homology"/>
<evidence type="ECO:0000256" key="2">
    <source>
        <dbReference type="ARBA" id="ARBA00022499"/>
    </source>
</evidence>
<dbReference type="InterPro" id="IPR012675">
    <property type="entry name" value="Beta-grasp_dom_sf"/>
</dbReference>
<protein>
    <recommendedName>
        <fullName evidence="5">Ubiquitin-related modifier 1 homolog</fullName>
    </recommendedName>
</protein>
<evidence type="ECO:0000313" key="8">
    <source>
        <dbReference type="Proteomes" id="UP000267029"/>
    </source>
</evidence>
<dbReference type="UniPathway" id="UPA00988"/>
<dbReference type="GO" id="GO:0005829">
    <property type="term" value="C:cytosol"/>
    <property type="evidence" value="ECO:0007669"/>
    <property type="project" value="UniProtKB-UniRule"/>
</dbReference>
<name>A0A0R3U8I2_MESCO</name>
<evidence type="ECO:0000256" key="5">
    <source>
        <dbReference type="HAMAP-Rule" id="MF_03048"/>
    </source>
</evidence>
<dbReference type="Gene3D" id="3.10.20.30">
    <property type="match status" value="1"/>
</dbReference>
<dbReference type="SUPFAM" id="SSF54285">
    <property type="entry name" value="MoaD/ThiS"/>
    <property type="match status" value="1"/>
</dbReference>
<dbReference type="HAMAP" id="MF_03048">
    <property type="entry name" value="Urm1"/>
    <property type="match status" value="1"/>
</dbReference>
<keyword evidence="1 5" id="KW-0963">Cytoplasm</keyword>
<evidence type="ECO:0000313" key="9">
    <source>
        <dbReference type="WBParaSite" id="MCU_010428-RA"/>
    </source>
</evidence>
<dbReference type="PANTHER" id="PTHR14986">
    <property type="entry name" value="RURM1 PROTEIN"/>
    <property type="match status" value="1"/>
</dbReference>
<dbReference type="AlphaFoldDB" id="A0A0R3U8I2"/>
<reference evidence="7 8" key="1">
    <citation type="submission" date="2018-10" db="EMBL/GenBank/DDBJ databases">
        <authorList>
            <consortium name="Pathogen Informatics"/>
        </authorList>
    </citation>
    <scope>NUCLEOTIDE SEQUENCE [LARGE SCALE GENOMIC DNA]</scope>
</reference>
<dbReference type="PIRSF" id="PIRSF037379">
    <property type="entry name" value="Ubiquitin-related_modifier_1"/>
    <property type="match status" value="1"/>
</dbReference>
<evidence type="ECO:0000256" key="3">
    <source>
        <dbReference type="ARBA" id="ARBA00022694"/>
    </source>
</evidence>
<dbReference type="GO" id="GO:0034227">
    <property type="term" value="P:tRNA thio-modification"/>
    <property type="evidence" value="ECO:0007669"/>
    <property type="project" value="UniProtKB-UniRule"/>
</dbReference>
<evidence type="ECO:0000256" key="1">
    <source>
        <dbReference type="ARBA" id="ARBA00022490"/>
    </source>
</evidence>
<feature type="cross-link" description="Glycyl lysine isopeptide (Gly-Lys) (interchain with K-? in acceptor proteins)" evidence="5">
    <location>
        <position position="95"/>
    </location>
</feature>
<dbReference type="EMBL" id="UXSR01000663">
    <property type="protein sequence ID" value="VDD77186.1"/>
    <property type="molecule type" value="Genomic_DNA"/>
</dbReference>
<comment type="function">
    <text evidence="5">Acts as a sulfur carrier required for 2-thiolation of mcm(5)S(2)U at tRNA wobble positions of cytosolic tRNA(Lys), tRNA(Glu) and tRNA(Gln). Serves as sulfur donor in tRNA 2-thiolation reaction by being thiocarboxylated (-COSH) at its C-terminus by the MOCS3/UBA4 homolog. The sulfur is then transferred to tRNA to form 2-thiolation of mcm(5)S(2)U. Also acts as a ubiquitin-like protein (UBL) that is covalently conjugated via an isopeptide bond to lysine residues of target proteins. The thiocarboxylated form serves as substrate for conjugation and oxidative stress specifically induces the formation of UBL-protein conjugates.</text>
</comment>
<organism evidence="7 8">
    <name type="scientific">Mesocestoides corti</name>
    <name type="common">Flatworm</name>
    <dbReference type="NCBI Taxonomy" id="53468"/>
    <lineage>
        <taxon>Eukaryota</taxon>
        <taxon>Metazoa</taxon>
        <taxon>Spiralia</taxon>
        <taxon>Lophotrochozoa</taxon>
        <taxon>Platyhelminthes</taxon>
        <taxon>Cestoda</taxon>
        <taxon>Eucestoda</taxon>
        <taxon>Cyclophyllidea</taxon>
        <taxon>Mesocestoididae</taxon>
        <taxon>Mesocestoides</taxon>
    </lineage>
</organism>
<dbReference type="GO" id="GO:0032447">
    <property type="term" value="P:protein urmylation"/>
    <property type="evidence" value="ECO:0007669"/>
    <property type="project" value="UniProtKB-UniRule"/>
</dbReference>
<dbReference type="WBParaSite" id="MCU_010428-RA">
    <property type="protein sequence ID" value="MCU_010428-RA"/>
    <property type="gene ID" value="MCU_010428"/>
</dbReference>
<keyword evidence="8" id="KW-1185">Reference proteome</keyword>
<dbReference type="CDD" id="cd01764">
    <property type="entry name" value="Ubl_Urm1"/>
    <property type="match status" value="1"/>
</dbReference>
<dbReference type="InterPro" id="IPR015221">
    <property type="entry name" value="Urm1"/>
</dbReference>
<comment type="PTM">
    <text evidence="5">C-terminal thiocarboxylation occurs in 2 steps, it is first acyl-adenylated (-COAMP) via the hesA/moeB/thiF part of the MOCS3/UBA4 homolog, then thiocarboxylated (-COSH) via the rhodanese domain of the MOCS3/UBA4 homolog.</text>
</comment>
<keyword evidence="2 5" id="KW-1017">Isopeptide bond</keyword>
<evidence type="ECO:0000313" key="7">
    <source>
        <dbReference type="EMBL" id="VDD77186.1"/>
    </source>
</evidence>
<comment type="subcellular location">
    <subcellularLocation>
        <location evidence="5 6">Cytoplasm</location>
    </subcellularLocation>
</comment>
<keyword evidence="3 5" id="KW-0819">tRNA processing</keyword>
<dbReference type="Pfam" id="PF09138">
    <property type="entry name" value="Urm1"/>
    <property type="match status" value="1"/>
</dbReference>
<evidence type="ECO:0000256" key="4">
    <source>
        <dbReference type="ARBA" id="ARBA00022786"/>
    </source>
</evidence>
<comment type="similarity">
    <text evidence="5 6">Belongs to the URM1 family.</text>
</comment>
<keyword evidence="4 5" id="KW-0833">Ubl conjugation pathway</keyword>
<feature type="modified residue" description="1-thioglycine" evidence="5">
    <location>
        <position position="95"/>
    </location>
</feature>
<gene>
    <name evidence="7" type="ORF">MCOS_LOCUS3189</name>
</gene>
<sequence length="95" mass="10909">MRIFLEFSGGAELLFGGKREQEVDLPDSVTTIKHLLPWLRDNLLKGRPDLFMQSNSIRPGILILINDTDWSLHNEEEYQLKEKDKISFVSTLHGG</sequence>
<dbReference type="InterPro" id="IPR016155">
    <property type="entry name" value="Mopterin_synth/thiamin_S_b"/>
</dbReference>
<dbReference type="STRING" id="53468.A0A0R3U8I2"/>
<reference evidence="9" key="2">
    <citation type="submission" date="2019-11" db="UniProtKB">
        <authorList>
            <consortium name="WormBaseParasite"/>
        </authorList>
    </citation>
    <scope>IDENTIFICATION</scope>
</reference>
<accession>A0A0R3U8I2</accession>